<evidence type="ECO:0000256" key="5">
    <source>
        <dbReference type="ARBA" id="ARBA00022741"/>
    </source>
</evidence>
<dbReference type="InterPro" id="IPR011009">
    <property type="entry name" value="Kinase-like_dom_sf"/>
</dbReference>
<evidence type="ECO:0000256" key="1">
    <source>
        <dbReference type="ARBA" id="ARBA00012513"/>
    </source>
</evidence>
<evidence type="ECO:0000256" key="6">
    <source>
        <dbReference type="ARBA" id="ARBA00022777"/>
    </source>
</evidence>
<feature type="transmembrane region" description="Helical" evidence="15">
    <location>
        <begin position="344"/>
        <end position="365"/>
    </location>
</feature>
<evidence type="ECO:0000256" key="11">
    <source>
        <dbReference type="ARBA" id="ARBA00060432"/>
    </source>
</evidence>
<dbReference type="GO" id="GO:0005524">
    <property type="term" value="F:ATP binding"/>
    <property type="evidence" value="ECO:0007669"/>
    <property type="project" value="UniProtKB-UniRule"/>
</dbReference>
<dbReference type="EC" id="2.7.11.1" evidence="1"/>
<dbReference type="EMBL" id="QKXQ01000406">
    <property type="protein sequence ID" value="REH93439.1"/>
    <property type="molecule type" value="Genomic_DNA"/>
</dbReference>
<dbReference type="FunFam" id="3.30.200.20:FF:000035">
    <property type="entry name" value="Serine/threonine protein kinase Stk1"/>
    <property type="match status" value="1"/>
</dbReference>
<proteinExistence type="predicted"/>
<name>A0A3E0INC8_9STAP</name>
<feature type="region of interest" description="Disordered" evidence="14">
    <location>
        <begin position="569"/>
        <end position="615"/>
    </location>
</feature>
<dbReference type="CDD" id="cd14014">
    <property type="entry name" value="STKc_PknB_like"/>
    <property type="match status" value="1"/>
</dbReference>
<feature type="binding site" evidence="13">
    <location>
        <position position="39"/>
    </location>
    <ligand>
        <name>ATP</name>
        <dbReference type="ChEBI" id="CHEBI:30616"/>
    </ligand>
</feature>
<keyword evidence="7 13" id="KW-0067">ATP-binding</keyword>
<keyword evidence="6 18" id="KW-0418">Kinase</keyword>
<dbReference type="Pfam" id="PF00069">
    <property type="entry name" value="Pkinase"/>
    <property type="match status" value="1"/>
</dbReference>
<feature type="domain" description="PASTA" evidence="17">
    <location>
        <begin position="435"/>
        <end position="506"/>
    </location>
</feature>
<evidence type="ECO:0000256" key="9">
    <source>
        <dbReference type="ARBA" id="ARBA00047899"/>
    </source>
</evidence>
<evidence type="ECO:0000256" key="12">
    <source>
        <dbReference type="ARBA" id="ARBA00070041"/>
    </source>
</evidence>
<dbReference type="NCBIfam" id="NF033483">
    <property type="entry name" value="PknB_PASTA_kin"/>
    <property type="match status" value="1"/>
</dbReference>
<dbReference type="InterPro" id="IPR008271">
    <property type="entry name" value="Ser/Thr_kinase_AS"/>
</dbReference>
<keyword evidence="15" id="KW-0812">Transmembrane</keyword>
<evidence type="ECO:0000256" key="2">
    <source>
        <dbReference type="ARBA" id="ARBA00022527"/>
    </source>
</evidence>
<evidence type="ECO:0000256" key="15">
    <source>
        <dbReference type="SAM" id="Phobius"/>
    </source>
</evidence>
<evidence type="ECO:0000313" key="18">
    <source>
        <dbReference type="EMBL" id="REH93439.1"/>
    </source>
</evidence>
<dbReference type="SUPFAM" id="SSF56112">
    <property type="entry name" value="Protein kinase-like (PK-like)"/>
    <property type="match status" value="1"/>
</dbReference>
<feature type="compositionally biased region" description="Basic and acidic residues" evidence="14">
    <location>
        <begin position="573"/>
        <end position="589"/>
    </location>
</feature>
<dbReference type="InterPro" id="IPR017441">
    <property type="entry name" value="Protein_kinase_ATP_BS"/>
</dbReference>
<feature type="domain" description="PASTA" evidence="17">
    <location>
        <begin position="507"/>
        <end position="571"/>
    </location>
</feature>
<dbReference type="GO" id="GO:0009847">
    <property type="term" value="P:spore germination"/>
    <property type="evidence" value="ECO:0007669"/>
    <property type="project" value="UniProtKB-ARBA"/>
</dbReference>
<sequence>MIGRMISERYELKQLLGGGGMSNVYMAWDIILNRKVALKMIHIPPNEKNETIKRFEREVQSTTLLTHENIVNVLDVGEEEDCFFLVMEYIEGPTLSDYIKTHGPLPPQKAVQFFEQILKGIQHAHEKGIVHRDIKPQNMIINRDQVIKIVDFGIAKALSETAMTQTNHVVGTVQYLSPEQAKGEKTGERSDIYSLGIVLYEMLIGSPPFTGETPVSIAIKQIQETVPNVTEKRKDVPQSLSNVILKATEKDQSHRYRSVSEMAHDTSTALNQNRANETRYYTDENATKTLAIDKQSIANAKAQHKKNTNKTAQIPIIPTKERQNKDMHYQSTPTKPKRSLRKKIWFSIIFLLLFIGLFVFMLAAMTGNKYSQVPNVIGQNEEDAKSQIEKQHLKVGQVTSSYSDDYDKGRVIKSSPTSESKVRQNSSVDLVVSKGPHIEKMPNVIGLPKLEAEAKLKALGIEKINYNTAYTESNIAKGNIEAQSVNPNENVHVTKDEVTLTESLGKQQVYIGDYTNQSFESVKNELENEGMSVVVEKTRSDNDIPKDYIINHTPKNKEVDKGEEVRFIVSTGSDKEDQKDKETQDKANDNESDDASEAPDKQYQHTISIPYSGKDEKPQKVEIFIKDKDNNYSSPSETFSITKNTQHAVNLVVEDGEEASYTVKVDGKTVADNTIQYDDF</sequence>
<keyword evidence="15" id="KW-0472">Membrane</keyword>
<dbReference type="SMART" id="SM00220">
    <property type="entry name" value="S_TKc"/>
    <property type="match status" value="1"/>
</dbReference>
<dbReference type="FunFam" id="1.10.510.10:FF:000021">
    <property type="entry name" value="Serine/threonine protein kinase"/>
    <property type="match status" value="1"/>
</dbReference>
<dbReference type="PROSITE" id="PS00107">
    <property type="entry name" value="PROTEIN_KINASE_ATP"/>
    <property type="match status" value="1"/>
</dbReference>
<dbReference type="GO" id="GO:0071224">
    <property type="term" value="P:cellular response to peptidoglycan"/>
    <property type="evidence" value="ECO:0007669"/>
    <property type="project" value="UniProtKB-ARBA"/>
</dbReference>
<dbReference type="Gene3D" id="3.30.200.20">
    <property type="entry name" value="Phosphorylase Kinase, domain 1"/>
    <property type="match status" value="1"/>
</dbReference>
<evidence type="ECO:0000256" key="3">
    <source>
        <dbReference type="ARBA" id="ARBA00022544"/>
    </source>
</evidence>
<evidence type="ECO:0000313" key="19">
    <source>
        <dbReference type="Proteomes" id="UP000256562"/>
    </source>
</evidence>
<dbReference type="RefSeq" id="WP_116094705.1">
    <property type="nucleotide sequence ID" value="NZ_QKXN01000117.1"/>
</dbReference>
<evidence type="ECO:0000256" key="14">
    <source>
        <dbReference type="SAM" id="MobiDB-lite"/>
    </source>
</evidence>
<reference evidence="18 19" key="1">
    <citation type="journal article" date="2018" name="Vet. Microbiol.">
        <title>Characterisation of Staphylococcus felis isolated from cats using whole genome sequencing.</title>
        <authorList>
            <person name="Worthing K."/>
            <person name="Pang S."/>
            <person name="Trott D.J."/>
            <person name="Abraham S."/>
            <person name="Coombs G.W."/>
            <person name="Jordan D."/>
            <person name="McIntyre L."/>
            <person name="Davies M.R."/>
            <person name="Norris J."/>
        </authorList>
    </citation>
    <scope>NUCLEOTIDE SEQUENCE [LARGE SCALE GENOMIC DNA]</scope>
    <source>
        <strain evidence="18 19">F9</strain>
    </source>
</reference>
<dbReference type="PANTHER" id="PTHR43289">
    <property type="entry name" value="MITOGEN-ACTIVATED PROTEIN KINASE KINASE KINASE 20-RELATED"/>
    <property type="match status" value="1"/>
</dbReference>
<dbReference type="Gene3D" id="1.10.510.10">
    <property type="entry name" value="Transferase(Phosphotransferase) domain 1"/>
    <property type="match status" value="1"/>
</dbReference>
<dbReference type="PROSITE" id="PS50011">
    <property type="entry name" value="PROTEIN_KINASE_DOM"/>
    <property type="match status" value="1"/>
</dbReference>
<keyword evidence="5 13" id="KW-0547">Nucleotide-binding</keyword>
<dbReference type="Gene3D" id="3.30.10.20">
    <property type="match status" value="3"/>
</dbReference>
<dbReference type="AlphaFoldDB" id="A0A3E0INC8"/>
<dbReference type="PANTHER" id="PTHR43289:SF34">
    <property type="entry name" value="SERINE_THREONINE-PROTEIN KINASE YBDM-RELATED"/>
    <property type="match status" value="1"/>
</dbReference>
<dbReference type="PROSITE" id="PS51178">
    <property type="entry name" value="PASTA"/>
    <property type="match status" value="3"/>
</dbReference>
<evidence type="ECO:0000259" key="16">
    <source>
        <dbReference type="PROSITE" id="PS50011"/>
    </source>
</evidence>
<dbReference type="PROSITE" id="PS00108">
    <property type="entry name" value="PROTEIN_KINASE_ST"/>
    <property type="match status" value="1"/>
</dbReference>
<dbReference type="GO" id="GO:0007165">
    <property type="term" value="P:signal transduction"/>
    <property type="evidence" value="ECO:0007669"/>
    <property type="project" value="UniProtKB-ARBA"/>
</dbReference>
<evidence type="ECO:0000256" key="4">
    <source>
        <dbReference type="ARBA" id="ARBA00022679"/>
    </source>
</evidence>
<keyword evidence="4" id="KW-0808">Transferase</keyword>
<dbReference type="CDD" id="cd06577">
    <property type="entry name" value="PASTA_pknB"/>
    <property type="match status" value="3"/>
</dbReference>
<feature type="domain" description="Protein kinase" evidence="16">
    <location>
        <begin position="10"/>
        <end position="267"/>
    </location>
</feature>
<evidence type="ECO:0000256" key="7">
    <source>
        <dbReference type="ARBA" id="ARBA00022840"/>
    </source>
</evidence>
<evidence type="ECO:0000259" key="17">
    <source>
        <dbReference type="PROSITE" id="PS51178"/>
    </source>
</evidence>
<evidence type="ECO:0000256" key="13">
    <source>
        <dbReference type="PROSITE-ProRule" id="PRU10141"/>
    </source>
</evidence>
<gene>
    <name evidence="18" type="primary">pknB</name>
    <name evidence="18" type="ORF">DOS83_08870</name>
</gene>
<dbReference type="InterPro" id="IPR000719">
    <property type="entry name" value="Prot_kinase_dom"/>
</dbReference>
<evidence type="ECO:0000256" key="8">
    <source>
        <dbReference type="ARBA" id="ARBA00022968"/>
    </source>
</evidence>
<dbReference type="Pfam" id="PF03793">
    <property type="entry name" value="PASTA"/>
    <property type="match status" value="3"/>
</dbReference>
<evidence type="ECO:0000256" key="10">
    <source>
        <dbReference type="ARBA" id="ARBA00048679"/>
    </source>
</evidence>
<dbReference type="InterPro" id="IPR005543">
    <property type="entry name" value="PASTA_dom"/>
</dbReference>
<comment type="catalytic activity">
    <reaction evidence="10">
        <text>L-seryl-[protein] + ATP = O-phospho-L-seryl-[protein] + ADP + H(+)</text>
        <dbReference type="Rhea" id="RHEA:17989"/>
        <dbReference type="Rhea" id="RHEA-COMP:9863"/>
        <dbReference type="Rhea" id="RHEA-COMP:11604"/>
        <dbReference type="ChEBI" id="CHEBI:15378"/>
        <dbReference type="ChEBI" id="CHEBI:29999"/>
        <dbReference type="ChEBI" id="CHEBI:30616"/>
        <dbReference type="ChEBI" id="CHEBI:83421"/>
        <dbReference type="ChEBI" id="CHEBI:456216"/>
        <dbReference type="EC" id="2.7.11.1"/>
    </reaction>
</comment>
<dbReference type="Gene3D" id="2.60.40.2560">
    <property type="match status" value="1"/>
</dbReference>
<keyword evidence="8" id="KW-0735">Signal-anchor</keyword>
<dbReference type="SMART" id="SM00740">
    <property type="entry name" value="PASTA"/>
    <property type="match status" value="3"/>
</dbReference>
<comment type="catalytic activity">
    <reaction evidence="9">
        <text>L-threonyl-[protein] + ATP = O-phospho-L-threonyl-[protein] + ADP + H(+)</text>
        <dbReference type="Rhea" id="RHEA:46608"/>
        <dbReference type="Rhea" id="RHEA-COMP:11060"/>
        <dbReference type="Rhea" id="RHEA-COMP:11605"/>
        <dbReference type="ChEBI" id="CHEBI:15378"/>
        <dbReference type="ChEBI" id="CHEBI:30013"/>
        <dbReference type="ChEBI" id="CHEBI:30616"/>
        <dbReference type="ChEBI" id="CHEBI:61977"/>
        <dbReference type="ChEBI" id="CHEBI:456216"/>
        <dbReference type="EC" id="2.7.11.1"/>
    </reaction>
</comment>
<dbReference type="Pfam" id="PF21160">
    <property type="entry name" value="PrkC-like_PASTA-like"/>
    <property type="match status" value="1"/>
</dbReference>
<feature type="domain" description="PASTA" evidence="17">
    <location>
        <begin position="367"/>
        <end position="434"/>
    </location>
</feature>
<organism evidence="18 19">
    <name type="scientific">Staphylococcus felis</name>
    <dbReference type="NCBI Taxonomy" id="46127"/>
    <lineage>
        <taxon>Bacteria</taxon>
        <taxon>Bacillati</taxon>
        <taxon>Bacillota</taxon>
        <taxon>Bacilli</taxon>
        <taxon>Bacillales</taxon>
        <taxon>Staphylococcaceae</taxon>
        <taxon>Staphylococcus</taxon>
    </lineage>
</organism>
<keyword evidence="15" id="KW-1133">Transmembrane helix</keyword>
<dbReference type="OrthoDB" id="9788659at2"/>
<comment type="subcellular location">
    <subcellularLocation>
        <location evidence="11">Spore membrane</location>
        <topology evidence="11">Single-pass type II membrane protein</topology>
    </subcellularLocation>
</comment>
<keyword evidence="2" id="KW-0723">Serine/threonine-protein kinase</keyword>
<protein>
    <recommendedName>
        <fullName evidence="12">Serine/threonine-protein kinase PrkC</fullName>
        <ecNumber evidence="1">2.7.11.1</ecNumber>
    </recommendedName>
</protein>
<keyword evidence="3" id="KW-0309">Germination</keyword>
<dbReference type="Proteomes" id="UP000256562">
    <property type="component" value="Unassembled WGS sequence"/>
</dbReference>
<dbReference type="GO" id="GO:0004674">
    <property type="term" value="F:protein serine/threonine kinase activity"/>
    <property type="evidence" value="ECO:0007669"/>
    <property type="project" value="UniProtKB-KW"/>
</dbReference>
<comment type="caution">
    <text evidence="18">The sequence shown here is derived from an EMBL/GenBank/DDBJ whole genome shotgun (WGS) entry which is preliminary data.</text>
</comment>
<accession>A0A3E0INC8</accession>